<dbReference type="RefSeq" id="WP_350446367.1">
    <property type="nucleotide sequence ID" value="NZ_CP158373.1"/>
</dbReference>
<name>A0AAU7XX04_9PSED</name>
<evidence type="ECO:0000256" key="3">
    <source>
        <dbReference type="SAM" id="SignalP"/>
    </source>
</evidence>
<protein>
    <submittedName>
        <fullName evidence="5">Transporter substrate-binding domain-containing protein</fullName>
    </submittedName>
</protein>
<dbReference type="AlphaFoldDB" id="A0AAU7XX04"/>
<dbReference type="PANTHER" id="PTHR35936">
    <property type="entry name" value="MEMBRANE-BOUND LYTIC MUREIN TRANSGLYCOSYLASE F"/>
    <property type="match status" value="1"/>
</dbReference>
<organism evidence="5">
    <name type="scientific">Pseudomonas solani</name>
    <dbReference type="NCBI Taxonomy" id="2731552"/>
    <lineage>
        <taxon>Bacteria</taxon>
        <taxon>Pseudomonadati</taxon>
        <taxon>Pseudomonadota</taxon>
        <taxon>Gammaproteobacteria</taxon>
        <taxon>Pseudomonadales</taxon>
        <taxon>Pseudomonadaceae</taxon>
        <taxon>Pseudomonas</taxon>
    </lineage>
</organism>
<feature type="domain" description="Solute-binding protein family 3/N-terminal" evidence="4">
    <location>
        <begin position="32"/>
        <end position="252"/>
    </location>
</feature>
<evidence type="ECO:0000256" key="1">
    <source>
        <dbReference type="ARBA" id="ARBA00010333"/>
    </source>
</evidence>
<evidence type="ECO:0000256" key="2">
    <source>
        <dbReference type="ARBA" id="ARBA00022729"/>
    </source>
</evidence>
<dbReference type="PANTHER" id="PTHR35936:SF25">
    <property type="entry name" value="ABC TRANSPORTER SUBSTRATE-BINDING PROTEIN"/>
    <property type="match status" value="1"/>
</dbReference>
<dbReference type="InterPro" id="IPR001638">
    <property type="entry name" value="Solute-binding_3/MltF_N"/>
</dbReference>
<keyword evidence="2 3" id="KW-0732">Signal</keyword>
<dbReference type="Gene3D" id="3.40.190.10">
    <property type="entry name" value="Periplasmic binding protein-like II"/>
    <property type="match status" value="2"/>
</dbReference>
<evidence type="ECO:0000259" key="4">
    <source>
        <dbReference type="Pfam" id="PF00497"/>
    </source>
</evidence>
<dbReference type="SUPFAM" id="SSF53850">
    <property type="entry name" value="Periplasmic binding protein-like II"/>
    <property type="match status" value="1"/>
</dbReference>
<gene>
    <name evidence="5" type="ORF">ABS648_18270</name>
</gene>
<dbReference type="EMBL" id="CP158373">
    <property type="protein sequence ID" value="XBY61903.1"/>
    <property type="molecule type" value="Genomic_DNA"/>
</dbReference>
<evidence type="ECO:0000313" key="5">
    <source>
        <dbReference type="EMBL" id="XBY61903.1"/>
    </source>
</evidence>
<sequence length="255" mass="28498">MSRFRVLLFICLFACARPLFAEGHIRIAIGEWPPLISAAQPGNGVIPTLVSEAFATQGITVEYGFFPWKRAFEEVRQGRWQASAVWGRNPEREACCLFSERVYSDEVVLFYNRARPVQWDGTPADIERLRGLTIGLPLGSAKTPLLEEAEQRGLLKYEVGGDETSNLRKLAAGRIDAVDMVKGTGQWLVNQKLDADEAAQLTTTAPLQSWEYFVLFAGQPAGNRDYLEAFNKGLAALRASGREAELWRRFFAAPR</sequence>
<feature type="chain" id="PRO_5043997724" evidence="3">
    <location>
        <begin position="22"/>
        <end position="255"/>
    </location>
</feature>
<feature type="signal peptide" evidence="3">
    <location>
        <begin position="1"/>
        <end position="21"/>
    </location>
</feature>
<dbReference type="Pfam" id="PF00497">
    <property type="entry name" value="SBP_bac_3"/>
    <property type="match status" value="1"/>
</dbReference>
<reference evidence="5" key="1">
    <citation type="submission" date="2023-08" db="EMBL/GenBank/DDBJ databases">
        <title>Increased levels of nutrients transform a symbiont into a lethal pathobiont.</title>
        <authorList>
            <person name="Lachnit T."/>
            <person name="Ulrich L."/>
            <person name="Willmer F.M."/>
            <person name="Hasenbein T."/>
            <person name="Steiner L.X."/>
            <person name="Wolters M."/>
            <person name="Herbst E.M."/>
            <person name="Deines P."/>
        </authorList>
    </citation>
    <scope>NUCLEOTIDE SEQUENCE</scope>
    <source>
        <strain evidence="5">T3</strain>
    </source>
</reference>
<comment type="similarity">
    <text evidence="1">Belongs to the bacterial solute-binding protein 3 family.</text>
</comment>
<proteinExistence type="inferred from homology"/>
<accession>A0AAU7XX04</accession>